<feature type="compositionally biased region" description="Basic and acidic residues" evidence="1">
    <location>
        <begin position="78"/>
        <end position="90"/>
    </location>
</feature>
<feature type="region of interest" description="Disordered" evidence="1">
    <location>
        <begin position="303"/>
        <end position="322"/>
    </location>
</feature>
<protein>
    <submittedName>
        <fullName evidence="2">Uncharacterized protein</fullName>
    </submittedName>
</protein>
<evidence type="ECO:0000313" key="3">
    <source>
        <dbReference type="Proteomes" id="UP000230750"/>
    </source>
</evidence>
<feature type="region of interest" description="Disordered" evidence="1">
    <location>
        <begin position="1"/>
        <end position="56"/>
    </location>
</feature>
<reference evidence="2 3" key="1">
    <citation type="journal article" date="2017" name="PLoS Biol.">
        <title>The sea cucumber genome provides insights into morphological evolution and visceral regeneration.</title>
        <authorList>
            <person name="Zhang X."/>
            <person name="Sun L."/>
            <person name="Yuan J."/>
            <person name="Sun Y."/>
            <person name="Gao Y."/>
            <person name="Zhang L."/>
            <person name="Li S."/>
            <person name="Dai H."/>
            <person name="Hamel J.F."/>
            <person name="Liu C."/>
            <person name="Yu Y."/>
            <person name="Liu S."/>
            <person name="Lin W."/>
            <person name="Guo K."/>
            <person name="Jin S."/>
            <person name="Xu P."/>
            <person name="Storey K.B."/>
            <person name="Huan P."/>
            <person name="Zhang T."/>
            <person name="Zhou Y."/>
            <person name="Zhang J."/>
            <person name="Lin C."/>
            <person name="Li X."/>
            <person name="Xing L."/>
            <person name="Huo D."/>
            <person name="Sun M."/>
            <person name="Wang L."/>
            <person name="Mercier A."/>
            <person name="Li F."/>
            <person name="Yang H."/>
            <person name="Xiang J."/>
        </authorList>
    </citation>
    <scope>NUCLEOTIDE SEQUENCE [LARGE SCALE GENOMIC DNA]</scope>
    <source>
        <strain evidence="2">Shaxun</strain>
        <tissue evidence="2">Muscle</tissue>
    </source>
</reference>
<feature type="compositionally biased region" description="Basic and acidic residues" evidence="1">
    <location>
        <begin position="109"/>
        <end position="134"/>
    </location>
</feature>
<feature type="compositionally biased region" description="Basic and acidic residues" evidence="1">
    <location>
        <begin position="141"/>
        <end position="164"/>
    </location>
</feature>
<organism evidence="2 3">
    <name type="scientific">Stichopus japonicus</name>
    <name type="common">Sea cucumber</name>
    <dbReference type="NCBI Taxonomy" id="307972"/>
    <lineage>
        <taxon>Eukaryota</taxon>
        <taxon>Metazoa</taxon>
        <taxon>Echinodermata</taxon>
        <taxon>Eleutherozoa</taxon>
        <taxon>Echinozoa</taxon>
        <taxon>Holothuroidea</taxon>
        <taxon>Aspidochirotacea</taxon>
        <taxon>Aspidochirotida</taxon>
        <taxon>Stichopodidae</taxon>
        <taxon>Apostichopus</taxon>
    </lineage>
</organism>
<comment type="caution">
    <text evidence="2">The sequence shown here is derived from an EMBL/GenBank/DDBJ whole genome shotgun (WGS) entry which is preliminary data.</text>
</comment>
<evidence type="ECO:0000256" key="1">
    <source>
        <dbReference type="SAM" id="MobiDB-lite"/>
    </source>
</evidence>
<keyword evidence="3" id="KW-1185">Reference proteome</keyword>
<dbReference type="AlphaFoldDB" id="A0A2G8JGI2"/>
<proteinExistence type="predicted"/>
<dbReference type="EMBL" id="MRZV01002053">
    <property type="protein sequence ID" value="PIK34861.1"/>
    <property type="molecule type" value="Genomic_DNA"/>
</dbReference>
<dbReference type="OrthoDB" id="6128444at2759"/>
<accession>A0A2G8JGI2</accession>
<sequence length="343" mass="40142">MANNGEGYNLRVRPPTKQDQQVNNDHTSENPKGRKRTPKSAAQAQRDYRSRIKSNDELFKKYREYENLRVHVYKASMSEEKKASYREKTRERVRRYRERKRAEGTLSQKNERITRCSKEKQRETWKNAKAEQRARRTSQAVRRENERRRKNYAEKKMAEQEKKRNALKKKLSTSFPADQTTPSFSSKRKLMQIVRSLHNSIPKSPNKAADVMTQLLSQTAPTCKSKLLDRCIVSPRTKKDIPMLKQTASLIKATVKSLNPKRSKGALQNKWLLAAAVAVKNKYWNLKQKRENLGFGYKSPKRVMAGESSYERKKRRDSLHPEIQQKVQEFFNRGDVSRSLPDA</sequence>
<evidence type="ECO:0000313" key="2">
    <source>
        <dbReference type="EMBL" id="PIK34861.1"/>
    </source>
</evidence>
<name>A0A2G8JGI2_STIJA</name>
<gene>
    <name evidence="2" type="ORF">BSL78_28312</name>
</gene>
<dbReference type="Proteomes" id="UP000230750">
    <property type="component" value="Unassembled WGS sequence"/>
</dbReference>
<feature type="compositionally biased region" description="Basic and acidic residues" evidence="1">
    <location>
        <begin position="46"/>
        <end position="56"/>
    </location>
</feature>
<feature type="region of interest" description="Disordered" evidence="1">
    <location>
        <begin position="78"/>
        <end position="167"/>
    </location>
</feature>